<evidence type="ECO:0000313" key="2">
    <source>
        <dbReference type="EMBL" id="TBN11953.1"/>
    </source>
</evidence>
<evidence type="ECO:0000256" key="1">
    <source>
        <dbReference type="SAM" id="MobiDB-lite"/>
    </source>
</evidence>
<evidence type="ECO:0000313" key="3">
    <source>
        <dbReference type="Proteomes" id="UP000292372"/>
    </source>
</evidence>
<organism evidence="2 3">
    <name type="scientific">Hyunsoonleella pacifica</name>
    <dbReference type="NCBI Taxonomy" id="1080224"/>
    <lineage>
        <taxon>Bacteria</taxon>
        <taxon>Pseudomonadati</taxon>
        <taxon>Bacteroidota</taxon>
        <taxon>Flavobacteriia</taxon>
        <taxon>Flavobacteriales</taxon>
        <taxon>Flavobacteriaceae</taxon>
    </lineage>
</organism>
<sequence length="2103" mass="236156">MIHNIRKSRYSKIIASYLAIQLVLTTVQPSNLFALTSGPSQPEFNSFTPIGTSDMVNLSTGDFNYNIPIMDVGGYPLNLSYNSGITMDQEASWVGLGWNLNVGQINRQVRGIPDDFKGDTLTYKKNIKKHVTVGINASVGDLQVFGLEQEDNIKAPKKETNSFSAGLGIKYSNYHGITITPSYGLSFDLSDNISVGMDVQNSATEGATISPKINAKANLFGTDAMVIGGNLNAGVSYNSNRGLTNFSLNASLKPSFDNWLLSEILDKTNTGTATGSISFSNPMPITPRKRSAFKDINGTFSFSTGIDIMAADGQLELSATYTEQELKDKLREEKAYGYEFTGQASPSDILDYNRENDRVISDRLLALPYTNYTYDVYSVNGQGISGMFRPHRSQIGQIYDEYVEDESSSASLGAESHGGTGSFQLGLNLVLAPSKSHTGIWNTNATHIFNNENENLNTSERLDYEPVYFKYVGENKVDDERELYTSQLHGDKAMAVKIGGIEDRKYADTRFRVKEYQGNIPREVFKSFSAPFKRTKRDVRNQSIQKITAAELRDFYTEDYPKNHINTHAKDHHTAEIRVLKPDGSTYVFGETAYNTTKQEVTFATDSTGFCDTGMVEYSAAQPIEDGNGNIQMRFGENSVDNTSGIDHFYDKVKTPPYAHTYLLSAVLSSDYEDLKGDGPTDDDLGAYTLFKYKTIKYQNSQGEYEDFQWRIPYGKNQASYNEGLRSNPNDQKGSYLYGKKEIKYIEKIETKTHVAFFDLSPRKDARGVDGENGKEPANGQQELYKLNTIRLYSKPEYDVFKTNNPDAEPTIDDVLELEPIKTAHFIYNYALCEGLNNNLGGTKDGHELIDEDTGILHTGKLTLKKVYFTYRTSLMGKHTPYTFDYNENDEVHNPDYSLKAFDIWGNYNPNVNVGCGTQDGITTSEFPFVDQTNKTTQNEYASAWSMTQIGLPSGGSINLTYESDDYQYVQDKHTMQMFKVVGAGLDSNPNDPTNTNNTLYGLNGNQEAEYLYIELPDETTMLSNQEFIDKYFKDIHDKPVYFRFLMNMTRKGASYNSNSRDYDYVTGYFNLNTNIDYGMFQEGEKFYAAIPMQGIGNHNENPIVKAGLYFGRTYLNNVVHGLPADYKDESIKSIAKKLAKIGIGLGSFFQKPDAKLREQQCAKYFIPEKSWIRLSTPKQYKLGGGCRVSKVEMNDNWNLMASNGAFQTYGQTYEYTLDDESSSGVASFEPNNSAENPFVEPFYDENETDVLGDRLITPRELSYVEKPFGKAFFPHSKVTYSRVTVKNLSRENIKRHATGKVVSEFYTTKDFPTKVDHTDITKAPPYSNRNRVLENMVRGLLGLKVKVENKYTLSQGYVVHTNDMDGKMKAQNVFQEDMDQPISSILYKYATQKVNHPENSTASSSILDNVLPVINRNGNIDYDREIGVDYDVITDFRESYSESKTTGINTNISTLFLGPIPVIVPTAFPSRSTHENTAHSVITTKVVHTTAILKEKIAMDLGSKVSTVNEAWDAETGEVILTKTINEFDDTYYNFNFPAYWANEYKNMGQASKNLGLQGDLSYADGHFNLAGNNNAEEYFTLGDEIIDFSSAQPQRFWVIGFGPEGTGVQLMKRNGGIVNPTSDETIDSNIHFKIIRSGYRNQQMGNMASITMMTNPLDTAVDNKLNTASFASSTNNNLRIINASAVVYNDLWNAQCENNLESIPYKDLDTESGELAYSEISEYGFNPFQNNVKGEWRAKKSYAYLTERTDIKQGAETSKTNTRKEGYFKEFMPLYTPVENSGWTVNPDVIDEEKPDEFKFWTFASEVTQYSPFGAELENKDALARYSSAQYGYNFTLPVAVTSNSRYRYMGGDNFEDYNNYLNTAKGHFTYKDIVDQDGDRGIVTSNKHAHTGHTSLLIDPENGNGAKMPVELIGEVPKPDDTDEDGLKDDEDPCPYTHPDSVPTLEDGSPDYYSCIDNKDPEISGIVISQQIRCRDAQATFTIQGKPNAIVDYAIVEHSSNPNGWFVYVNGDRINRDKNNKLRKYQIELDATGRVQVEFWLVSEKRNPGKNVNKDNAVVDFLLFKTTDGVMNPINGESVRLDAFGGRKCQGDQPLLFPKL</sequence>
<proteinExistence type="predicted"/>
<comment type="caution">
    <text evidence="2">The sequence shown here is derived from an EMBL/GenBank/DDBJ whole genome shotgun (WGS) entry which is preliminary data.</text>
</comment>
<dbReference type="RefSeq" id="WP_130938463.1">
    <property type="nucleotide sequence ID" value="NZ_BMEE01000001.1"/>
</dbReference>
<gene>
    <name evidence="2" type="ORF">EYD46_17445</name>
</gene>
<name>A0A4Q9FIR7_9FLAO</name>
<feature type="compositionally biased region" description="Acidic residues" evidence="1">
    <location>
        <begin position="1924"/>
        <end position="1936"/>
    </location>
</feature>
<accession>A0A4Q9FIR7</accession>
<dbReference type="EMBL" id="SIRS01000009">
    <property type="protein sequence ID" value="TBN11953.1"/>
    <property type="molecule type" value="Genomic_DNA"/>
</dbReference>
<protein>
    <submittedName>
        <fullName evidence="2">Uncharacterized protein</fullName>
    </submittedName>
</protein>
<keyword evidence="3" id="KW-1185">Reference proteome</keyword>
<dbReference type="Proteomes" id="UP000292372">
    <property type="component" value="Unassembled WGS sequence"/>
</dbReference>
<dbReference type="OrthoDB" id="9814627at2"/>
<reference evidence="2 3" key="1">
    <citation type="journal article" date="2015" name="Int. J. Syst. Evol. Microbiol.">
        <title>Hyunsoonleella pacifica sp. nov., isolated from seawater of South Pacific Gyre.</title>
        <authorList>
            <person name="Gao X."/>
            <person name="Zhang Z."/>
            <person name="Dai X."/>
            <person name="Zhang X.H."/>
        </authorList>
    </citation>
    <scope>NUCLEOTIDE SEQUENCE [LARGE SCALE GENOMIC DNA]</scope>
    <source>
        <strain evidence="2 3">SW033</strain>
    </source>
</reference>
<feature type="region of interest" description="Disordered" evidence="1">
    <location>
        <begin position="1917"/>
        <end position="1951"/>
    </location>
</feature>